<feature type="transmembrane region" description="Helical" evidence="6">
    <location>
        <begin position="43"/>
        <end position="68"/>
    </location>
</feature>
<dbReference type="PANTHER" id="PTHR33048">
    <property type="entry name" value="PTH11-LIKE INTEGRAL MEMBRANE PROTEIN (AFU_ORTHOLOGUE AFUA_5G11245)"/>
    <property type="match status" value="1"/>
</dbReference>
<feature type="transmembrane region" description="Helical" evidence="6">
    <location>
        <begin position="12"/>
        <end position="31"/>
    </location>
</feature>
<feature type="domain" description="Rhodopsin" evidence="7">
    <location>
        <begin position="89"/>
        <end position="227"/>
    </location>
</feature>
<keyword evidence="3 6" id="KW-1133">Transmembrane helix</keyword>
<keyword evidence="2 6" id="KW-0812">Transmembrane</keyword>
<dbReference type="InterPro" id="IPR052337">
    <property type="entry name" value="SAT4-like"/>
</dbReference>
<protein>
    <recommendedName>
        <fullName evidence="7">Rhodopsin domain-containing protein</fullName>
    </recommendedName>
</protein>
<comment type="subcellular location">
    <subcellularLocation>
        <location evidence="1">Membrane</location>
        <topology evidence="1">Multi-pass membrane protein</topology>
    </subcellularLocation>
</comment>
<dbReference type="InParanoid" id="A0A7C8MSA7"/>
<name>A0A7C8MSA7_9PEZI</name>
<evidence type="ECO:0000259" key="7">
    <source>
        <dbReference type="Pfam" id="PF20684"/>
    </source>
</evidence>
<dbReference type="GO" id="GO:0016020">
    <property type="term" value="C:membrane"/>
    <property type="evidence" value="ECO:0007669"/>
    <property type="project" value="UniProtKB-SubCell"/>
</dbReference>
<comment type="similarity">
    <text evidence="5">Belongs to the SAT4 family.</text>
</comment>
<evidence type="ECO:0000313" key="8">
    <source>
        <dbReference type="EMBL" id="KAF2967107.1"/>
    </source>
</evidence>
<dbReference type="AlphaFoldDB" id="A0A7C8MSA7"/>
<dbReference type="EMBL" id="WUBL01000074">
    <property type="protein sequence ID" value="KAF2967107.1"/>
    <property type="molecule type" value="Genomic_DNA"/>
</dbReference>
<evidence type="ECO:0000256" key="6">
    <source>
        <dbReference type="SAM" id="Phobius"/>
    </source>
</evidence>
<evidence type="ECO:0000256" key="2">
    <source>
        <dbReference type="ARBA" id="ARBA00022692"/>
    </source>
</evidence>
<evidence type="ECO:0000313" key="9">
    <source>
        <dbReference type="Proteomes" id="UP000481858"/>
    </source>
</evidence>
<gene>
    <name evidence="8" type="ORF">GQX73_g6482</name>
</gene>
<feature type="transmembrane region" description="Helical" evidence="6">
    <location>
        <begin position="205"/>
        <end position="226"/>
    </location>
</feature>
<feature type="transmembrane region" description="Helical" evidence="6">
    <location>
        <begin position="165"/>
        <end position="185"/>
    </location>
</feature>
<keyword evidence="9" id="KW-1185">Reference proteome</keyword>
<dbReference type="Pfam" id="PF20684">
    <property type="entry name" value="Fung_rhodopsin"/>
    <property type="match status" value="1"/>
</dbReference>
<dbReference type="PANTHER" id="PTHR33048:SF47">
    <property type="entry name" value="INTEGRAL MEMBRANE PROTEIN-RELATED"/>
    <property type="match status" value="1"/>
</dbReference>
<keyword evidence="4 6" id="KW-0472">Membrane</keyword>
<evidence type="ECO:0000256" key="3">
    <source>
        <dbReference type="ARBA" id="ARBA00022989"/>
    </source>
</evidence>
<evidence type="ECO:0000256" key="1">
    <source>
        <dbReference type="ARBA" id="ARBA00004141"/>
    </source>
</evidence>
<evidence type="ECO:0000256" key="5">
    <source>
        <dbReference type="ARBA" id="ARBA00038359"/>
    </source>
</evidence>
<comment type="caution">
    <text evidence="8">The sequence shown here is derived from an EMBL/GenBank/DDBJ whole genome shotgun (WGS) entry which is preliminary data.</text>
</comment>
<dbReference type="Proteomes" id="UP000481858">
    <property type="component" value="Unassembled WGS sequence"/>
</dbReference>
<reference evidence="8 9" key="1">
    <citation type="submission" date="2019-12" db="EMBL/GenBank/DDBJ databases">
        <title>Draft genome sequence of the ascomycete Xylaria multiplex DSM 110363.</title>
        <authorList>
            <person name="Buettner E."/>
            <person name="Kellner H."/>
        </authorList>
    </citation>
    <scope>NUCLEOTIDE SEQUENCE [LARGE SCALE GENOMIC DNA]</scope>
    <source>
        <strain evidence="8 9">DSM 110363</strain>
    </source>
</reference>
<evidence type="ECO:0000256" key="4">
    <source>
        <dbReference type="ARBA" id="ARBA00023136"/>
    </source>
</evidence>
<accession>A0A7C8MSA7</accession>
<organism evidence="8 9">
    <name type="scientific">Xylaria multiplex</name>
    <dbReference type="NCBI Taxonomy" id="323545"/>
    <lineage>
        <taxon>Eukaryota</taxon>
        <taxon>Fungi</taxon>
        <taxon>Dikarya</taxon>
        <taxon>Ascomycota</taxon>
        <taxon>Pezizomycotina</taxon>
        <taxon>Sordariomycetes</taxon>
        <taxon>Xylariomycetidae</taxon>
        <taxon>Xylariales</taxon>
        <taxon>Xylariaceae</taxon>
        <taxon>Xylaria</taxon>
    </lineage>
</organism>
<dbReference type="InterPro" id="IPR049326">
    <property type="entry name" value="Rhodopsin_dom_fungi"/>
</dbReference>
<dbReference type="OrthoDB" id="3923077at2759"/>
<sequence>MAETDYVTTLNVVSWVLTSLIIVITLARILGRTLVTKQTGWDDFFMLLGSVSALVCSSLVTVGVSYGVGRHQAEITNPNDLSEAIKYTIIAPVFSIISSTSIRFCDPPQKQWQPWIPGTCINPQVQRDVGFVQSSYNALMDVIVAVFPAVFITKLKISRKMKMGLSLLMGGSVFAAGATIVKVYLLKDLDKHADITWYWAPITLWYTAEMDVIIIVGTIPTLWPLIRFIRRKKIPSRDQGIYDEVTSDVSYEHGSEGIQLGGSATRVLQEVDNMLTYGTWNGEGGQ</sequence>
<proteinExistence type="inferred from homology"/>